<organism evidence="3 4">
    <name type="scientific">Helianthus annuus</name>
    <name type="common">Common sunflower</name>
    <dbReference type="NCBI Taxonomy" id="4232"/>
    <lineage>
        <taxon>Eukaryota</taxon>
        <taxon>Viridiplantae</taxon>
        <taxon>Streptophyta</taxon>
        <taxon>Embryophyta</taxon>
        <taxon>Tracheophyta</taxon>
        <taxon>Spermatophyta</taxon>
        <taxon>Magnoliopsida</taxon>
        <taxon>eudicotyledons</taxon>
        <taxon>Gunneridae</taxon>
        <taxon>Pentapetalae</taxon>
        <taxon>asterids</taxon>
        <taxon>campanulids</taxon>
        <taxon>Asterales</taxon>
        <taxon>Asteraceae</taxon>
        <taxon>Asteroideae</taxon>
        <taxon>Heliantheae alliance</taxon>
        <taxon>Heliantheae</taxon>
        <taxon>Helianthus</taxon>
    </lineage>
</organism>
<dbReference type="Proteomes" id="UP000215914">
    <property type="component" value="Chromosome 3"/>
</dbReference>
<reference evidence="3" key="2">
    <citation type="submission" date="2017-02" db="EMBL/GenBank/DDBJ databases">
        <title>Sunflower complete genome.</title>
        <authorList>
            <person name="Langlade N."/>
            <person name="Munos S."/>
        </authorList>
    </citation>
    <scope>NUCLEOTIDE SEQUENCE [LARGE SCALE GENOMIC DNA]</scope>
    <source>
        <tissue evidence="3">Leaves</tissue>
    </source>
</reference>
<reference evidence="2" key="3">
    <citation type="submission" date="2020-06" db="EMBL/GenBank/DDBJ databases">
        <title>Helianthus annuus Genome sequencing and assembly Release 2.</title>
        <authorList>
            <person name="Gouzy J."/>
            <person name="Langlade N."/>
            <person name="Munos S."/>
        </authorList>
    </citation>
    <scope>NUCLEOTIDE SEQUENCE</scope>
    <source>
        <tissue evidence="2">Leaves</tissue>
    </source>
</reference>
<evidence type="ECO:0000313" key="2">
    <source>
        <dbReference type="EMBL" id="KAF5812839.1"/>
    </source>
</evidence>
<feature type="transmembrane region" description="Helical" evidence="1">
    <location>
        <begin position="9"/>
        <end position="28"/>
    </location>
</feature>
<dbReference type="InParanoid" id="A0A251V4U0"/>
<reference evidence="2 4" key="1">
    <citation type="journal article" date="2017" name="Nature">
        <title>The sunflower genome provides insights into oil metabolism, flowering and Asterid evolution.</title>
        <authorList>
            <person name="Badouin H."/>
            <person name="Gouzy J."/>
            <person name="Grassa C.J."/>
            <person name="Murat F."/>
            <person name="Staton S.E."/>
            <person name="Cottret L."/>
            <person name="Lelandais-Briere C."/>
            <person name="Owens G.L."/>
            <person name="Carrere S."/>
            <person name="Mayjonade B."/>
            <person name="Legrand L."/>
            <person name="Gill N."/>
            <person name="Kane N.C."/>
            <person name="Bowers J.E."/>
            <person name="Hubner S."/>
            <person name="Bellec A."/>
            <person name="Berard A."/>
            <person name="Berges H."/>
            <person name="Blanchet N."/>
            <person name="Boniface M.C."/>
            <person name="Brunel D."/>
            <person name="Catrice O."/>
            <person name="Chaidir N."/>
            <person name="Claudel C."/>
            <person name="Donnadieu C."/>
            <person name="Faraut T."/>
            <person name="Fievet G."/>
            <person name="Helmstetter N."/>
            <person name="King M."/>
            <person name="Knapp S.J."/>
            <person name="Lai Z."/>
            <person name="Le Paslier M.C."/>
            <person name="Lippi Y."/>
            <person name="Lorenzon L."/>
            <person name="Mandel J.R."/>
            <person name="Marage G."/>
            <person name="Marchand G."/>
            <person name="Marquand E."/>
            <person name="Bret-Mestries E."/>
            <person name="Morien E."/>
            <person name="Nambeesan S."/>
            <person name="Nguyen T."/>
            <person name="Pegot-Espagnet P."/>
            <person name="Pouilly N."/>
            <person name="Raftis F."/>
            <person name="Sallet E."/>
            <person name="Schiex T."/>
            <person name="Thomas J."/>
            <person name="Vandecasteele C."/>
            <person name="Vares D."/>
            <person name="Vear F."/>
            <person name="Vautrin S."/>
            <person name="Crespi M."/>
            <person name="Mangin B."/>
            <person name="Burke J.M."/>
            <person name="Salse J."/>
            <person name="Munos S."/>
            <person name="Vincourt P."/>
            <person name="Rieseberg L.H."/>
            <person name="Langlade N.B."/>
        </authorList>
    </citation>
    <scope>NUCLEOTIDE SEQUENCE [LARGE SCALE GENOMIC DNA]</scope>
    <source>
        <strain evidence="4">cv. SF193</strain>
        <tissue evidence="2">Leaves</tissue>
    </source>
</reference>
<dbReference type="EMBL" id="CM007892">
    <property type="protein sequence ID" value="OTG30319.1"/>
    <property type="molecule type" value="Genomic_DNA"/>
</dbReference>
<sequence length="194" mass="21187">MGCLARKSVIFLVLMNILICFSCANNVLRDRQEGRELLLLGRVAGWVASRLPKVKEAAYQAELKIAEHYVKKFAESIAGKLFGSGGQKGFGVGWKAGKLYYSVADKCENRTIDLQYETTTSPCNNTCGDSESVPCVIYCVLEVINITGLIDRCFESCGAPIETPCLYMFNDTGTCQPQTTCSNISNGTITCPHS</sequence>
<accession>A0A251V4U0</accession>
<dbReference type="AlphaFoldDB" id="A0A251V4U0"/>
<protein>
    <submittedName>
        <fullName evidence="3">Uncharacterized protein</fullName>
    </submittedName>
</protein>
<evidence type="ECO:0000313" key="3">
    <source>
        <dbReference type="EMBL" id="OTG30319.1"/>
    </source>
</evidence>
<dbReference type="EMBL" id="MNCJ02000318">
    <property type="protein sequence ID" value="KAF5812839.1"/>
    <property type="molecule type" value="Genomic_DNA"/>
</dbReference>
<proteinExistence type="predicted"/>
<evidence type="ECO:0000313" key="4">
    <source>
        <dbReference type="Proteomes" id="UP000215914"/>
    </source>
</evidence>
<name>A0A251V4U0_HELAN</name>
<keyword evidence="4" id="KW-1185">Reference proteome</keyword>
<keyword evidence="1" id="KW-0472">Membrane</keyword>
<keyword evidence="1" id="KW-0812">Transmembrane</keyword>
<dbReference type="Gramene" id="mRNA:HanXRQr2_Chr03g0091171">
    <property type="protein sequence ID" value="mRNA:HanXRQr2_Chr03g0091171"/>
    <property type="gene ID" value="HanXRQr2_Chr03g0091171"/>
</dbReference>
<keyword evidence="1" id="KW-1133">Transmembrane helix</keyword>
<gene>
    <name evidence="3" type="ORF">HannXRQ_Chr03g0063161</name>
    <name evidence="2" type="ORF">HanXRQr2_Chr03g0091171</name>
</gene>
<evidence type="ECO:0000256" key="1">
    <source>
        <dbReference type="SAM" id="Phobius"/>
    </source>
</evidence>